<dbReference type="AlphaFoldDB" id="A0A139IAG9"/>
<sequence length="182" mass="19961">MSINNAGVMACTKGVTVDGYETQFGTDGDIGVINRTSLLRINAFRFGLFQDRLPPSVRRVWVAPNLPTLTFCERMDKAMPEPEPGWLELASWQYQKLFFKKFVAEDARVQEALSRSRIPGAQVKSVEQGAATTVWAAIAKELAGRGGIYVEAGEATEDGPAFRPGYSAAAFRPNDEKGRRGT</sequence>
<comment type="caution">
    <text evidence="2">The sequence shown here is derived from an EMBL/GenBank/DDBJ whole genome shotgun (WGS) entry which is preliminary data.</text>
</comment>
<dbReference type="STRING" id="113226.A0A139IAG9"/>
<evidence type="ECO:0000313" key="3">
    <source>
        <dbReference type="Proteomes" id="UP000073492"/>
    </source>
</evidence>
<dbReference type="EMBL" id="LFZO01000184">
    <property type="protein sequence ID" value="KXT11741.1"/>
    <property type="molecule type" value="Genomic_DNA"/>
</dbReference>
<accession>A0A139IAG9</accession>
<feature type="compositionally biased region" description="Basic and acidic residues" evidence="1">
    <location>
        <begin position="173"/>
        <end position="182"/>
    </location>
</feature>
<evidence type="ECO:0000256" key="1">
    <source>
        <dbReference type="SAM" id="MobiDB-lite"/>
    </source>
</evidence>
<name>A0A139IAG9_9PEZI</name>
<dbReference type="Proteomes" id="UP000073492">
    <property type="component" value="Unassembled WGS sequence"/>
</dbReference>
<keyword evidence="3" id="KW-1185">Reference proteome</keyword>
<evidence type="ECO:0000313" key="2">
    <source>
        <dbReference type="EMBL" id="KXT11741.1"/>
    </source>
</evidence>
<dbReference type="OrthoDB" id="191139at2759"/>
<feature type="region of interest" description="Disordered" evidence="1">
    <location>
        <begin position="160"/>
        <end position="182"/>
    </location>
</feature>
<proteinExistence type="predicted"/>
<protein>
    <submittedName>
        <fullName evidence="2">Uncharacterized protein</fullName>
    </submittedName>
</protein>
<reference evidence="2 3" key="1">
    <citation type="submission" date="2015-07" db="EMBL/GenBank/DDBJ databases">
        <title>Comparative genomics of the Sigatoka disease complex on banana suggests a link between parallel evolutionary changes in Pseudocercospora fijiensis and Pseudocercospora eumusae and increased virulence on the banana host.</title>
        <authorList>
            <person name="Chang T.-C."/>
            <person name="Salvucci A."/>
            <person name="Crous P.W."/>
            <person name="Stergiopoulos I."/>
        </authorList>
    </citation>
    <scope>NUCLEOTIDE SEQUENCE [LARGE SCALE GENOMIC DNA]</scope>
    <source>
        <strain evidence="2 3">CBS 116634</strain>
    </source>
</reference>
<organism evidence="2 3">
    <name type="scientific">Pseudocercospora musae</name>
    <dbReference type="NCBI Taxonomy" id="113226"/>
    <lineage>
        <taxon>Eukaryota</taxon>
        <taxon>Fungi</taxon>
        <taxon>Dikarya</taxon>
        <taxon>Ascomycota</taxon>
        <taxon>Pezizomycotina</taxon>
        <taxon>Dothideomycetes</taxon>
        <taxon>Dothideomycetidae</taxon>
        <taxon>Mycosphaerellales</taxon>
        <taxon>Mycosphaerellaceae</taxon>
        <taxon>Pseudocercospora</taxon>
    </lineage>
</organism>
<gene>
    <name evidence="2" type="ORF">AC579_5028</name>
</gene>